<reference evidence="2" key="1">
    <citation type="submission" date="2017-02" db="EMBL/GenBank/DDBJ databases">
        <authorList>
            <person name="Daims H."/>
        </authorList>
    </citation>
    <scope>NUCLEOTIDE SEQUENCE [LARGE SCALE GENOMIC DNA]</scope>
</reference>
<keyword evidence="2" id="KW-1185">Reference proteome</keyword>
<sequence length="209" mass="23584">MSIEKFITDKTQQKANTEAVTLRLASDTVAIIDEFSSTLGVTRQEVIAEFVKDSLERALAHYEEMQNTPDPIDHSVDNDDEKSPRYVFLNTNKRNSHDDHSYMISNGIAAAFYNPWKFKIDTLKKGDVIFLYESGAGIVGVGKADGNTEILDKGKDVGETHQQKLINYRSVKPFSAREIKKLTGTNMRFLHTMFKVKAAHGDLIEQQLK</sequence>
<dbReference type="EMBL" id="FUKI01000149">
    <property type="protein sequence ID" value="SJM95529.1"/>
    <property type="molecule type" value="Genomic_DNA"/>
</dbReference>
<dbReference type="OrthoDB" id="6659686at2"/>
<dbReference type="Proteomes" id="UP000195667">
    <property type="component" value="Unassembled WGS sequence"/>
</dbReference>
<dbReference type="RefSeq" id="WP_087144834.1">
    <property type="nucleotide sequence ID" value="NZ_FUKI01000149.1"/>
</dbReference>
<evidence type="ECO:0008006" key="3">
    <source>
        <dbReference type="Google" id="ProtNLM"/>
    </source>
</evidence>
<gene>
    <name evidence="1" type="ORF">CRENPOLYSF1_700006</name>
</gene>
<accession>A0A1R4HH40</accession>
<proteinExistence type="predicted"/>
<evidence type="ECO:0000313" key="1">
    <source>
        <dbReference type="EMBL" id="SJM95529.1"/>
    </source>
</evidence>
<name>A0A1R4HH40_9GAMM</name>
<protein>
    <recommendedName>
        <fullName evidence="3">EVE domain-containing protein</fullName>
    </recommendedName>
</protein>
<organism evidence="1 2">
    <name type="scientific">Crenothrix polyspora</name>
    <dbReference type="NCBI Taxonomy" id="360316"/>
    <lineage>
        <taxon>Bacteria</taxon>
        <taxon>Pseudomonadati</taxon>
        <taxon>Pseudomonadota</taxon>
        <taxon>Gammaproteobacteria</taxon>
        <taxon>Methylococcales</taxon>
        <taxon>Crenotrichaceae</taxon>
        <taxon>Crenothrix</taxon>
    </lineage>
</organism>
<dbReference type="AlphaFoldDB" id="A0A1R4HH40"/>
<evidence type="ECO:0000313" key="2">
    <source>
        <dbReference type="Proteomes" id="UP000195667"/>
    </source>
</evidence>